<evidence type="ECO:0000259" key="2">
    <source>
        <dbReference type="Pfam" id="PF19993"/>
    </source>
</evidence>
<dbReference type="Pfam" id="PF19993">
    <property type="entry name" value="DO-GTPase2"/>
    <property type="match status" value="1"/>
</dbReference>
<sequence>MDYTVRRVCPFCGEVIVLNRCSIRATNAPPPVEDPYSYPDPVEPPPEAMARPARAAGLAALQEFESETATPRISRRPEPRAMPPAPRRPAEPSLTDVLWSWRAPRAPDPVRRGRWFTPPPPAYTGEYPLVPLNTFPPERMARRFCSNPQCDSPLPMDLDERQAHIVSIVGLTAAGKTYYLTTAFNEAMNGDGLDAAGFREFEPDEETARHFYTNYYNHVYRDNTRLQSTPEKTRANQQPLNFRAHIDGGRPMLVMTHDIAGETLMDHVKRAQNAGFLRRSSGLIFLVDPLEFDAVRARVPREQLPRARSIHQRDLLAATLRELDFEPGRRKVPVTVVISKADLLAQLFPGGARLLDPGLGRVRSQEAWLQAMQESSAYVRSLLIELGQQRLVRTAEQYGRVSFHAVSAIGATPGPNGEILPSPRRVLDPLAVVLWRLSTALR</sequence>
<evidence type="ECO:0000313" key="4">
    <source>
        <dbReference type="Proteomes" id="UP000660611"/>
    </source>
</evidence>
<feature type="region of interest" description="Disordered" evidence="1">
    <location>
        <begin position="65"/>
        <end position="93"/>
    </location>
</feature>
<comment type="caution">
    <text evidence="3">The sequence shown here is derived from an EMBL/GenBank/DDBJ whole genome shotgun (WGS) entry which is preliminary data.</text>
</comment>
<gene>
    <name evidence="3" type="ORF">Dsi01nite_032340</name>
</gene>
<proteinExistence type="predicted"/>
<dbReference type="AlphaFoldDB" id="A0A919UC09"/>
<name>A0A919UC09_9ACTN</name>
<feature type="domain" description="Double-GTPase 2" evidence="2">
    <location>
        <begin position="165"/>
        <end position="353"/>
    </location>
</feature>
<dbReference type="EMBL" id="BONQ01000050">
    <property type="protein sequence ID" value="GIG45193.1"/>
    <property type="molecule type" value="Genomic_DNA"/>
</dbReference>
<organism evidence="3 4">
    <name type="scientific">Dactylosporangium siamense</name>
    <dbReference type="NCBI Taxonomy" id="685454"/>
    <lineage>
        <taxon>Bacteria</taxon>
        <taxon>Bacillati</taxon>
        <taxon>Actinomycetota</taxon>
        <taxon>Actinomycetes</taxon>
        <taxon>Micromonosporales</taxon>
        <taxon>Micromonosporaceae</taxon>
        <taxon>Dactylosporangium</taxon>
    </lineage>
</organism>
<dbReference type="Proteomes" id="UP000660611">
    <property type="component" value="Unassembled WGS sequence"/>
</dbReference>
<reference evidence="3" key="1">
    <citation type="submission" date="2021-01" db="EMBL/GenBank/DDBJ databases">
        <title>Whole genome shotgun sequence of Dactylosporangium siamense NBRC 106093.</title>
        <authorList>
            <person name="Komaki H."/>
            <person name="Tamura T."/>
        </authorList>
    </citation>
    <scope>NUCLEOTIDE SEQUENCE</scope>
    <source>
        <strain evidence="3">NBRC 106093</strain>
    </source>
</reference>
<dbReference type="SUPFAM" id="SSF52540">
    <property type="entry name" value="P-loop containing nucleoside triphosphate hydrolases"/>
    <property type="match status" value="1"/>
</dbReference>
<protein>
    <recommendedName>
        <fullName evidence="2">Double-GTPase 2 domain-containing protein</fullName>
    </recommendedName>
</protein>
<keyword evidence="4" id="KW-1185">Reference proteome</keyword>
<dbReference type="InterPro" id="IPR045528">
    <property type="entry name" value="DO-GTPase2"/>
</dbReference>
<dbReference type="InterPro" id="IPR027417">
    <property type="entry name" value="P-loop_NTPase"/>
</dbReference>
<dbReference type="RefSeq" id="WP_203846995.1">
    <property type="nucleotide sequence ID" value="NZ_BAAAVW010000009.1"/>
</dbReference>
<evidence type="ECO:0000313" key="3">
    <source>
        <dbReference type="EMBL" id="GIG45193.1"/>
    </source>
</evidence>
<evidence type="ECO:0000256" key="1">
    <source>
        <dbReference type="SAM" id="MobiDB-lite"/>
    </source>
</evidence>
<accession>A0A919UC09</accession>